<evidence type="ECO:0000256" key="7">
    <source>
        <dbReference type="ARBA" id="ARBA00023315"/>
    </source>
</evidence>
<reference evidence="12 13" key="1">
    <citation type="submission" date="2020-04" db="EMBL/GenBank/DDBJ databases">
        <title>Genome sequence of Streptomyces galbus strain I339.</title>
        <authorList>
            <person name="Silva E.A.N."/>
            <person name="Merces M."/>
            <person name="Castelo Branco A.P.O.T."/>
            <person name="Vasconcelos P.C."/>
            <person name="Costa N.P."/>
            <person name="Marinho G.C.S."/>
            <person name="Oliveira C.J.B."/>
            <person name="Araujo D."/>
            <person name="Rodrigues Junior V.S."/>
            <person name="Almeida R."/>
            <person name="Silva Filho U.R."/>
            <person name="Andrade A.S.A."/>
            <person name="Cibulski S.P."/>
        </authorList>
    </citation>
    <scope>NUCLEOTIDE SEQUENCE [LARGE SCALE GENOMIC DNA]</scope>
    <source>
        <strain evidence="12 13">I339</strain>
    </source>
</reference>
<dbReference type="PROSITE" id="PS50075">
    <property type="entry name" value="CARRIER"/>
    <property type="match status" value="1"/>
</dbReference>
<feature type="region of interest" description="N-terminal hotdog fold" evidence="8">
    <location>
        <begin position="448"/>
        <end position="573"/>
    </location>
</feature>
<comment type="caution">
    <text evidence="12">The sequence shown here is derived from an EMBL/GenBank/DDBJ whole genome shotgun (WGS) entry which is preliminary data.</text>
</comment>
<dbReference type="Pfam" id="PF14765">
    <property type="entry name" value="PS-DH"/>
    <property type="match status" value="1"/>
</dbReference>
<keyword evidence="5" id="KW-0045">Antibiotic biosynthesis</keyword>
<dbReference type="SUPFAM" id="SSF47336">
    <property type="entry name" value="ACP-like"/>
    <property type="match status" value="1"/>
</dbReference>
<feature type="domain" description="Carrier" evidence="10">
    <location>
        <begin position="1163"/>
        <end position="1238"/>
    </location>
</feature>
<dbReference type="SMART" id="SM01294">
    <property type="entry name" value="PKS_PP_betabranch"/>
    <property type="match status" value="1"/>
</dbReference>
<evidence type="ECO:0000256" key="8">
    <source>
        <dbReference type="PROSITE-ProRule" id="PRU01363"/>
    </source>
</evidence>
<dbReference type="InterPro" id="IPR014043">
    <property type="entry name" value="Acyl_transferase_dom"/>
</dbReference>
<evidence type="ECO:0000259" key="10">
    <source>
        <dbReference type="PROSITE" id="PS50075"/>
    </source>
</evidence>
<gene>
    <name evidence="12" type="ORF">HF200_32425</name>
</gene>
<dbReference type="InterPro" id="IPR042104">
    <property type="entry name" value="PKS_dehydratase_sf"/>
</dbReference>
<dbReference type="InterPro" id="IPR006162">
    <property type="entry name" value="Ppantetheine_attach_site"/>
</dbReference>
<dbReference type="Gene3D" id="3.10.129.110">
    <property type="entry name" value="Polyketide synthase dehydratase"/>
    <property type="match status" value="1"/>
</dbReference>
<dbReference type="InterPro" id="IPR050091">
    <property type="entry name" value="PKS_NRPS_Biosynth_Enz"/>
</dbReference>
<dbReference type="InterPro" id="IPR016039">
    <property type="entry name" value="Thiolase-like"/>
</dbReference>
<dbReference type="Proteomes" id="UP000744032">
    <property type="component" value="Unassembled WGS sequence"/>
</dbReference>
<dbReference type="InterPro" id="IPR049551">
    <property type="entry name" value="PKS_DH_C"/>
</dbReference>
<evidence type="ECO:0000256" key="1">
    <source>
        <dbReference type="ARBA" id="ARBA00004792"/>
    </source>
</evidence>
<evidence type="ECO:0000256" key="6">
    <source>
        <dbReference type="ARBA" id="ARBA00023268"/>
    </source>
</evidence>
<evidence type="ECO:0000256" key="3">
    <source>
        <dbReference type="ARBA" id="ARBA00022553"/>
    </source>
</evidence>
<dbReference type="PANTHER" id="PTHR43775">
    <property type="entry name" value="FATTY ACID SYNTHASE"/>
    <property type="match status" value="1"/>
</dbReference>
<evidence type="ECO:0000256" key="4">
    <source>
        <dbReference type="ARBA" id="ARBA00022679"/>
    </source>
</evidence>
<name>A0ABX1ITH3_STRGB</name>
<dbReference type="InterPro" id="IPR016035">
    <property type="entry name" value="Acyl_Trfase/lysoPLipase"/>
</dbReference>
<dbReference type="SMART" id="SM00827">
    <property type="entry name" value="PKS_AT"/>
    <property type="match status" value="1"/>
</dbReference>
<dbReference type="InterPro" id="IPR057326">
    <property type="entry name" value="KR_dom"/>
</dbReference>
<dbReference type="Pfam" id="PF21089">
    <property type="entry name" value="PKS_DH_N"/>
    <property type="match status" value="1"/>
</dbReference>
<dbReference type="Pfam" id="PF00550">
    <property type="entry name" value="PP-binding"/>
    <property type="match status" value="1"/>
</dbReference>
<dbReference type="PANTHER" id="PTHR43775:SF51">
    <property type="entry name" value="INACTIVE PHENOLPHTHIOCEROL SYNTHESIS POLYKETIDE SYNTHASE TYPE I PKS1-RELATED"/>
    <property type="match status" value="1"/>
</dbReference>
<feature type="non-terminal residue" evidence="12">
    <location>
        <position position="1295"/>
    </location>
</feature>
<evidence type="ECO:0000259" key="11">
    <source>
        <dbReference type="PROSITE" id="PS52019"/>
    </source>
</evidence>
<dbReference type="SMART" id="SM00823">
    <property type="entry name" value="PKS_PP"/>
    <property type="match status" value="1"/>
</dbReference>
<dbReference type="InterPro" id="IPR020806">
    <property type="entry name" value="PKS_PP-bd"/>
</dbReference>
<dbReference type="SMART" id="SM00822">
    <property type="entry name" value="PKS_KR"/>
    <property type="match status" value="1"/>
</dbReference>
<keyword evidence="4" id="KW-0808">Transferase</keyword>
<keyword evidence="13" id="KW-1185">Reference proteome</keyword>
<keyword evidence="3" id="KW-0597">Phosphoprotein</keyword>
<dbReference type="Gene3D" id="3.40.50.720">
    <property type="entry name" value="NAD(P)-binding Rossmann-like Domain"/>
    <property type="match status" value="1"/>
</dbReference>
<dbReference type="Pfam" id="PF08659">
    <property type="entry name" value="KR"/>
    <property type="match status" value="1"/>
</dbReference>
<dbReference type="InterPro" id="IPR013968">
    <property type="entry name" value="PKS_KR"/>
</dbReference>
<feature type="non-terminal residue" evidence="12">
    <location>
        <position position="1"/>
    </location>
</feature>
<dbReference type="Gene3D" id="1.10.1200.10">
    <property type="entry name" value="ACP-like"/>
    <property type="match status" value="1"/>
</dbReference>
<dbReference type="RefSeq" id="WP_168376510.1">
    <property type="nucleotide sequence ID" value="NZ_JAAXMD010000543.1"/>
</dbReference>
<dbReference type="InterPro" id="IPR016036">
    <property type="entry name" value="Malonyl_transacylase_ACP-bd"/>
</dbReference>
<dbReference type="CDD" id="cd08956">
    <property type="entry name" value="KR_3_FAS_SDR_x"/>
    <property type="match status" value="1"/>
</dbReference>
<dbReference type="InterPro" id="IPR055123">
    <property type="entry name" value="SpnB-like_Rossmann"/>
</dbReference>
<dbReference type="InterPro" id="IPR014030">
    <property type="entry name" value="Ketoacyl_synth_N"/>
</dbReference>
<dbReference type="InterPro" id="IPR049900">
    <property type="entry name" value="PKS_mFAS_DH"/>
</dbReference>
<keyword evidence="2" id="KW-0596">Phosphopantetheine</keyword>
<feature type="region of interest" description="Disordered" evidence="9">
    <location>
        <begin position="539"/>
        <end position="585"/>
    </location>
</feature>
<feature type="compositionally biased region" description="Basic and acidic residues" evidence="9">
    <location>
        <begin position="539"/>
        <end position="551"/>
    </location>
</feature>
<dbReference type="PROSITE" id="PS00012">
    <property type="entry name" value="PHOSPHOPANTETHEINE"/>
    <property type="match status" value="1"/>
</dbReference>
<dbReference type="InterPro" id="IPR001227">
    <property type="entry name" value="Ac_transferase_dom_sf"/>
</dbReference>
<dbReference type="PROSITE" id="PS52019">
    <property type="entry name" value="PKS_MFAS_DH"/>
    <property type="match status" value="1"/>
</dbReference>
<dbReference type="InterPro" id="IPR009081">
    <property type="entry name" value="PP-bd_ACP"/>
</dbReference>
<proteinExistence type="predicted"/>
<dbReference type="InterPro" id="IPR049552">
    <property type="entry name" value="PKS_DH_N"/>
</dbReference>
<protein>
    <submittedName>
        <fullName evidence="12">SDR family NAD(P)-dependent oxidoreductase</fullName>
    </submittedName>
</protein>
<dbReference type="Pfam" id="PF00698">
    <property type="entry name" value="Acyl_transf_1"/>
    <property type="match status" value="1"/>
</dbReference>
<evidence type="ECO:0000256" key="5">
    <source>
        <dbReference type="ARBA" id="ARBA00023194"/>
    </source>
</evidence>
<keyword evidence="7" id="KW-0012">Acyltransferase</keyword>
<dbReference type="SUPFAM" id="SSF52151">
    <property type="entry name" value="FabD/lysophospholipase-like"/>
    <property type="match status" value="1"/>
</dbReference>
<dbReference type="SMART" id="SM00826">
    <property type="entry name" value="PKS_DH"/>
    <property type="match status" value="1"/>
</dbReference>
<dbReference type="InterPro" id="IPR036736">
    <property type="entry name" value="ACP-like_sf"/>
</dbReference>
<accession>A0ABX1ITH3</accession>
<evidence type="ECO:0000313" key="12">
    <source>
        <dbReference type="EMBL" id="NKQ28925.1"/>
    </source>
</evidence>
<sequence>ALREQAQRLLHHLDQHPTHLTDLAHSLATHKAAHHERAVLLADTPDTLRTALTHLTHDTPSPHLLRGTTTPGDTAFLFTGQGSQRPGMGRELYETFPVFAQALDQACTHLDTHLGRPLREVMFAEDGDSDWQAQLLDQTVHTQAALFALEVALYRLVEHLGITPQFLAGHSIGELAAAHVAGVLTLEDACTLVAARGRLMQALPQNGAMVSVLAPEEVVTRELAGLEHEVAVAAVNGPASTVISGDLLATLAVAKRLEEQGVRTRRLRVSHAFHSPHMEPMLEEFRAVARGLDFRAPRIPVVSNVTGDLATAEELTSPDYWVRHVREAVRFHDGIRTLHRLGVRTYLELGPDGVLSAMGRDCSPDSGDEEPEFVTALRKDRPEAGTLGAAVALLWVRGIAPDWRAVFGGRVARRVDLPTYPFQHQRYWQPNTAGPKDATGVGLGAVDHPLIGAALTRADSEEVLFTGRLSLAAQPWLADHVVLDRVLLPGTAFVELALRAGAESLTGVLEELTLQAPLVLSERGAVRLQVIVSAPGESGRRELTVHSRREDDADDGPWTRHASGWLAPDDERSGPDLSDWPPRNAEPLDLTDRYQHLAEQGFGYGPAFQGLRAVWRRGTEVFADLLLPEERGEDARAFGVHPALLDSALHAIELGALPGTGEPRLPFVWSGVRLFATGARAARVRLAPAGTDAVSIDVADASGAPVASVEALAVRAVSAEQLSAAAGRVPEGLWRVEWVPAASDAAAAITPTVVRLRGAEGGAAVHDTVHEALALARNWLAEERPEQERLVVVTRGAVAVAGEDVSDLAAAAAWGLLRSAQTENPDRIVLVDVEDLDDEAALRVALAAPEGQLAVRGGTALTPRLARVAPAPAEAPAPLATGGTVLITGATGALGGLLARHLVTEHGVRHLLLVSRRGPAADGADELHRHLSELGAHVTLAACDVADRTQLDTLLAGIPHDHPLTGVIHAAGILDDGVFTTLTPERVSAVLRPKADAALNLHEATRDHNLTLFALFSSVAGTYGTAGQGGYAAANAYLDALAQRRRSEGRTAVSLGWGAWADDGMAATLNAADLARLARTGIAALDPESGLRLFDAALALDVADVVPMALDTAGLRAAGGDIPAILRGLVRAAVRRTAQAGSGPSAGSLAERLAGLPEDRRDAFLLDLVRHEVAAALSYADPGAVDARRGFRELGIDSLTAVELRNRLNKATGLRLPATLVFDHPTPEAVARLLLAELRGAVAAPVTEPVPAAPGGSADDPVVVVGMSGRFPGGIDTPEQLWDLVVAGGEAISEF</sequence>
<dbReference type="Gene3D" id="3.30.70.3290">
    <property type="match status" value="1"/>
</dbReference>
<dbReference type="Gene3D" id="3.40.366.10">
    <property type="entry name" value="Malonyl-Coenzyme A Acyl Carrier Protein, domain 2"/>
    <property type="match status" value="1"/>
</dbReference>
<comment type="pathway">
    <text evidence="1">Antibiotic biosynthesis.</text>
</comment>
<dbReference type="SUPFAM" id="SSF51735">
    <property type="entry name" value="NAD(P)-binding Rossmann-fold domains"/>
    <property type="match status" value="2"/>
</dbReference>
<dbReference type="EMBL" id="JAAXMD010000543">
    <property type="protein sequence ID" value="NKQ28925.1"/>
    <property type="molecule type" value="Genomic_DNA"/>
</dbReference>
<dbReference type="Gene3D" id="3.40.47.10">
    <property type="match status" value="1"/>
</dbReference>
<dbReference type="InterPro" id="IPR020807">
    <property type="entry name" value="PKS_DH"/>
</dbReference>
<feature type="active site" description="Proton donor; for dehydratase activity" evidence="8">
    <location>
        <position position="646"/>
    </location>
</feature>
<dbReference type="SUPFAM" id="SSF55048">
    <property type="entry name" value="Probable ACP-binding domain of malonyl-CoA ACP transacylase"/>
    <property type="match status" value="1"/>
</dbReference>
<feature type="region of interest" description="C-terminal hotdog fold" evidence="8">
    <location>
        <begin position="585"/>
        <end position="723"/>
    </location>
</feature>
<evidence type="ECO:0000256" key="9">
    <source>
        <dbReference type="SAM" id="MobiDB-lite"/>
    </source>
</evidence>
<keyword evidence="6" id="KW-0511">Multifunctional enzyme</keyword>
<dbReference type="Pfam" id="PF00109">
    <property type="entry name" value="ketoacyl-synt"/>
    <property type="match status" value="1"/>
</dbReference>
<evidence type="ECO:0000256" key="2">
    <source>
        <dbReference type="ARBA" id="ARBA00022450"/>
    </source>
</evidence>
<dbReference type="InterPro" id="IPR036291">
    <property type="entry name" value="NAD(P)-bd_dom_sf"/>
</dbReference>
<evidence type="ECO:0000313" key="13">
    <source>
        <dbReference type="Proteomes" id="UP000744032"/>
    </source>
</evidence>
<feature type="active site" description="Proton acceptor; for dehydratase activity" evidence="8">
    <location>
        <position position="480"/>
    </location>
</feature>
<dbReference type="Pfam" id="PF22953">
    <property type="entry name" value="SpnB_Rossmann"/>
    <property type="match status" value="1"/>
</dbReference>
<organism evidence="12 13">
    <name type="scientific">Streptomyces galbus</name>
    <dbReference type="NCBI Taxonomy" id="33898"/>
    <lineage>
        <taxon>Bacteria</taxon>
        <taxon>Bacillati</taxon>
        <taxon>Actinomycetota</taxon>
        <taxon>Actinomycetes</taxon>
        <taxon>Kitasatosporales</taxon>
        <taxon>Streptomycetaceae</taxon>
        <taxon>Streptomyces</taxon>
    </lineage>
</organism>
<feature type="domain" description="PKS/mFAS DH" evidence="11">
    <location>
        <begin position="448"/>
        <end position="723"/>
    </location>
</feature>